<dbReference type="InterPro" id="IPR018966">
    <property type="entry name" value="VTC_domain"/>
</dbReference>
<proteinExistence type="predicted"/>
<evidence type="ECO:0000259" key="2">
    <source>
        <dbReference type="Pfam" id="PF09359"/>
    </source>
</evidence>
<evidence type="ECO:0000256" key="1">
    <source>
        <dbReference type="SAM" id="MobiDB-lite"/>
    </source>
</evidence>
<dbReference type="EMBL" id="CP071793">
    <property type="protein sequence ID" value="QTD51972.1"/>
    <property type="molecule type" value="Genomic_DNA"/>
</dbReference>
<feature type="domain" description="VTC" evidence="2">
    <location>
        <begin position="54"/>
        <end position="236"/>
    </location>
</feature>
<accession>A0A8A4TSE4</accession>
<dbReference type="InterPro" id="IPR042267">
    <property type="entry name" value="VTC_sf"/>
</dbReference>
<dbReference type="Pfam" id="PF09359">
    <property type="entry name" value="VTC"/>
    <property type="match status" value="1"/>
</dbReference>
<evidence type="ECO:0000313" key="3">
    <source>
        <dbReference type="EMBL" id="QTD51972.1"/>
    </source>
</evidence>
<name>A0A8A4TSE4_SULCO</name>
<dbReference type="Gene3D" id="3.20.100.30">
    <property type="entry name" value="VTC, catalytic tunnel domain"/>
    <property type="match status" value="1"/>
</dbReference>
<protein>
    <submittedName>
        <fullName evidence="3">Polyphosphate polymerase domain-containing protein</fullName>
    </submittedName>
</protein>
<dbReference type="CDD" id="cd07750">
    <property type="entry name" value="PolyPPase_VTC_like"/>
    <property type="match status" value="1"/>
</dbReference>
<keyword evidence="4" id="KW-1185">Reference proteome</keyword>
<dbReference type="AlphaFoldDB" id="A0A8A4TSE4"/>
<sequence length="250" mass="28855">MMQMKALSPVETEAGSGGDGGGLRHELKLVSQEMAYPRVYRLLMNDSIGLRTLHPERRVQSVYLDTPECRAFQDNLSGISHREKVRFRWYGSEVDRVAGRLECKIRENKYGWKQVKKLTIEREIRGVDRVSFVRKLGEDAGLDWQIRLQGLQPAQWIAYDRQYLGSADGKLRITLDRGLRVWDQRMRFALDNRFPTPVPRMLIMEVKCAAIHYEAAQRLVNRLPMMVGKCSKYVLASEPAEGPEVQLLYT</sequence>
<dbReference type="Proteomes" id="UP000663929">
    <property type="component" value="Chromosome"/>
</dbReference>
<organism evidence="3 4">
    <name type="scientific">Sulfidibacter corallicola</name>
    <dbReference type="NCBI Taxonomy" id="2818388"/>
    <lineage>
        <taxon>Bacteria</taxon>
        <taxon>Pseudomonadati</taxon>
        <taxon>Acidobacteriota</taxon>
        <taxon>Holophagae</taxon>
        <taxon>Acanthopleuribacterales</taxon>
        <taxon>Acanthopleuribacteraceae</taxon>
        <taxon>Sulfidibacter</taxon>
    </lineage>
</organism>
<dbReference type="GO" id="GO:0006799">
    <property type="term" value="P:polyphosphate biosynthetic process"/>
    <property type="evidence" value="ECO:0007669"/>
    <property type="project" value="UniProtKB-ARBA"/>
</dbReference>
<dbReference type="KEGG" id="scor:J3U87_05820"/>
<gene>
    <name evidence="3" type="ORF">J3U87_05820</name>
</gene>
<reference evidence="3" key="1">
    <citation type="submission" date="2021-03" db="EMBL/GenBank/DDBJ databases">
        <title>Acanthopleuribacteraceae sp. M133.</title>
        <authorList>
            <person name="Wang G."/>
        </authorList>
    </citation>
    <scope>NUCLEOTIDE SEQUENCE</scope>
    <source>
        <strain evidence="3">M133</strain>
    </source>
</reference>
<feature type="region of interest" description="Disordered" evidence="1">
    <location>
        <begin position="1"/>
        <end position="22"/>
    </location>
</feature>
<evidence type="ECO:0000313" key="4">
    <source>
        <dbReference type="Proteomes" id="UP000663929"/>
    </source>
</evidence>